<evidence type="ECO:0000313" key="6">
    <source>
        <dbReference type="Proteomes" id="UP000280406"/>
    </source>
</evidence>
<keyword evidence="1" id="KW-1133">Transmembrane helix</keyword>
<evidence type="ECO:0000256" key="1">
    <source>
        <dbReference type="SAM" id="Phobius"/>
    </source>
</evidence>
<dbReference type="EMBL" id="LS483364">
    <property type="protein sequence ID" value="SQF72157.1"/>
    <property type="molecule type" value="Genomic_DNA"/>
</dbReference>
<feature type="signal peptide" evidence="2">
    <location>
        <begin position="1"/>
        <end position="24"/>
    </location>
</feature>
<evidence type="ECO:0000313" key="4">
    <source>
        <dbReference type="EMBL" id="SQF72157.1"/>
    </source>
</evidence>
<accession>A0A2X3YNB8</accession>
<feature type="chain" id="PRO_5044071812" evidence="2">
    <location>
        <begin position="25"/>
        <end position="160"/>
    </location>
</feature>
<proteinExistence type="predicted"/>
<dbReference type="AlphaFoldDB" id="A0A2X3YNB8"/>
<gene>
    <name evidence="3" type="ORF">D8869_07880</name>
    <name evidence="4" type="ORF">NCTC11086_02111</name>
</gene>
<keyword evidence="2" id="KW-0732">Signal</keyword>
<evidence type="ECO:0000313" key="3">
    <source>
        <dbReference type="EMBL" id="RSI52471.1"/>
    </source>
</evidence>
<organism evidence="4 5">
    <name type="scientific">Streptococcus sanguinis</name>
    <dbReference type="NCBI Taxonomy" id="1305"/>
    <lineage>
        <taxon>Bacteria</taxon>
        <taxon>Bacillati</taxon>
        <taxon>Bacillota</taxon>
        <taxon>Bacilli</taxon>
        <taxon>Lactobacillales</taxon>
        <taxon>Streptococcaceae</taxon>
        <taxon>Streptococcus</taxon>
    </lineage>
</organism>
<sequence length="160" mass="18078">MLKKSSRVLVIFLLLLFTGSTVYAKDGELDLKTDSITQKKQRSQGNEIEHIYAPNLFMDRIEQEATKSKTDAQEMLKTANQANFSKKEVRSGDGLDLQVYRHALFQNYQVSDSIIVDTEESGATMIWSILGAVLFIVAMILIGIYLGRIFHGGKIFKRNN</sequence>
<feature type="transmembrane region" description="Helical" evidence="1">
    <location>
        <begin position="125"/>
        <end position="147"/>
    </location>
</feature>
<name>A0A2X3YNB8_STRSA</name>
<protein>
    <submittedName>
        <fullName evidence="4">ESAT-6/WXG100 secretion system protein</fullName>
    </submittedName>
</protein>
<keyword evidence="1" id="KW-0472">Membrane</keyword>
<keyword evidence="1" id="KW-0812">Transmembrane</keyword>
<dbReference type="RefSeq" id="WP_002916155.1">
    <property type="nucleotide sequence ID" value="NZ_CP071423.1"/>
</dbReference>
<dbReference type="Proteomes" id="UP000248534">
    <property type="component" value="Chromosome 1"/>
</dbReference>
<dbReference type="EMBL" id="RJND01000004">
    <property type="protein sequence ID" value="RSI52471.1"/>
    <property type="molecule type" value="Genomic_DNA"/>
</dbReference>
<dbReference type="Proteomes" id="UP000280406">
    <property type="component" value="Unassembled WGS sequence"/>
</dbReference>
<evidence type="ECO:0000256" key="2">
    <source>
        <dbReference type="SAM" id="SignalP"/>
    </source>
</evidence>
<evidence type="ECO:0000313" key="5">
    <source>
        <dbReference type="Proteomes" id="UP000248534"/>
    </source>
</evidence>
<reference evidence="4 5" key="1">
    <citation type="submission" date="2018-06" db="EMBL/GenBank/DDBJ databases">
        <authorList>
            <consortium name="Pathogen Informatics"/>
            <person name="Doyle S."/>
        </authorList>
    </citation>
    <scope>NUCLEOTIDE SEQUENCE [LARGE SCALE GENOMIC DNA]</scope>
    <source>
        <strain evidence="4 5">NCTC11086</strain>
    </source>
</reference>
<reference evidence="3 6" key="2">
    <citation type="submission" date="2018-11" db="EMBL/GenBank/DDBJ databases">
        <title>Species Designations Belie Phenotypic and Genotypic Heterogeneity in Oral Streptococci.</title>
        <authorList>
            <person name="Velsko I."/>
        </authorList>
    </citation>
    <scope>NUCLEOTIDE SEQUENCE [LARGE SCALE GENOMIC DNA]</scope>
    <source>
        <strain evidence="3 6">BCC37</strain>
    </source>
</reference>